<keyword evidence="2" id="KW-0863">Zinc-finger</keyword>
<dbReference type="AlphaFoldDB" id="A0A8H7KL49"/>
<evidence type="ECO:0000313" key="8">
    <source>
        <dbReference type="Proteomes" id="UP000629468"/>
    </source>
</evidence>
<evidence type="ECO:0000313" key="7">
    <source>
        <dbReference type="EMBL" id="KAF7784658.1"/>
    </source>
</evidence>
<dbReference type="OMA" id="CLQSWRH"/>
<feature type="transmembrane region" description="Helical" evidence="5">
    <location>
        <begin position="194"/>
        <end position="218"/>
    </location>
</feature>
<accession>A0A8H7KL49</accession>
<proteinExistence type="predicted"/>
<evidence type="ECO:0000259" key="6">
    <source>
        <dbReference type="PROSITE" id="PS51292"/>
    </source>
</evidence>
<dbReference type="EMBL" id="JABXXO010000001">
    <property type="protein sequence ID" value="KAF7784658.1"/>
    <property type="molecule type" value="Genomic_DNA"/>
</dbReference>
<gene>
    <name evidence="7" type="ORF">Agabi119p4_823</name>
</gene>
<dbReference type="SMART" id="SM00744">
    <property type="entry name" value="RINGv"/>
    <property type="match status" value="1"/>
</dbReference>
<keyword evidence="1" id="KW-0479">Metal-binding</keyword>
<organism evidence="7 8">
    <name type="scientific">Agaricus bisporus var. burnettii</name>
    <dbReference type="NCBI Taxonomy" id="192524"/>
    <lineage>
        <taxon>Eukaryota</taxon>
        <taxon>Fungi</taxon>
        <taxon>Dikarya</taxon>
        <taxon>Basidiomycota</taxon>
        <taxon>Agaricomycotina</taxon>
        <taxon>Agaricomycetes</taxon>
        <taxon>Agaricomycetidae</taxon>
        <taxon>Agaricales</taxon>
        <taxon>Agaricineae</taxon>
        <taxon>Agaricaceae</taxon>
        <taxon>Agaricus</taxon>
    </lineage>
</organism>
<keyword evidence="3" id="KW-0862">Zinc</keyword>
<dbReference type="InterPro" id="IPR013083">
    <property type="entry name" value="Znf_RING/FYVE/PHD"/>
</dbReference>
<name>A0A8H7KL49_AGABI</name>
<dbReference type="Gene3D" id="3.30.40.10">
    <property type="entry name" value="Zinc/RING finger domain, C3HC4 (zinc finger)"/>
    <property type="match status" value="1"/>
</dbReference>
<evidence type="ECO:0000256" key="1">
    <source>
        <dbReference type="ARBA" id="ARBA00022723"/>
    </source>
</evidence>
<sequence>MSDTVGDDCPREEKQCRICLDGVEAVAELGKLIRPCLCRGSISYVHVKCLQTWRSTSPSRSAFFSCPQCHYNYRFARTRIVGLASNPVLVGGLSGFFFTIIVMLASYITTYFMDAFEEPTTSSYYSWSLFFVSPLEVAQDLVVAALRILQDGGFESILEDTLPSNTNGSRGHKLNRPPRPPSNPGFLKRFVKRFLLGLPVVGAGSIVHMLLSVGYLVPVQWLARYRGNRNRRDNSRDLAALIVVALLIMGALRALLKVYRLTQSVTQRLLLRAEDAILEVT</sequence>
<reference evidence="7 8" key="1">
    <citation type="journal article" name="Sci. Rep.">
        <title>Telomere-to-telomere assembled and centromere annotated genomes of the two main subspecies of the button mushroom Agaricus bisporus reveal especially polymorphic chromosome ends.</title>
        <authorList>
            <person name="Sonnenberg A.S.M."/>
            <person name="Sedaghat-Telgerd N."/>
            <person name="Lavrijssen B."/>
            <person name="Ohm R.A."/>
            <person name="Hendrickx P.M."/>
            <person name="Scholtmeijer K."/>
            <person name="Baars J.J.P."/>
            <person name="van Peer A."/>
        </authorList>
    </citation>
    <scope>NUCLEOTIDE SEQUENCE [LARGE SCALE GENOMIC DNA]</scope>
    <source>
        <strain evidence="7 8">H119_p4</strain>
    </source>
</reference>
<dbReference type="Pfam" id="PF12906">
    <property type="entry name" value="RINGv"/>
    <property type="match status" value="1"/>
</dbReference>
<dbReference type="PANTHER" id="PTHR46347">
    <property type="entry name" value="RING/FYVE/PHD ZINC FINGER SUPERFAMILY PROTEIN"/>
    <property type="match status" value="1"/>
</dbReference>
<keyword evidence="5" id="KW-0812">Transmembrane</keyword>
<feature type="region of interest" description="Disordered" evidence="4">
    <location>
        <begin position="161"/>
        <end position="183"/>
    </location>
</feature>
<dbReference type="SUPFAM" id="SSF57850">
    <property type="entry name" value="RING/U-box"/>
    <property type="match status" value="1"/>
</dbReference>
<feature type="transmembrane region" description="Helical" evidence="5">
    <location>
        <begin position="238"/>
        <end position="256"/>
    </location>
</feature>
<feature type="transmembrane region" description="Helical" evidence="5">
    <location>
        <begin position="88"/>
        <end position="112"/>
    </location>
</feature>
<evidence type="ECO:0000256" key="5">
    <source>
        <dbReference type="SAM" id="Phobius"/>
    </source>
</evidence>
<feature type="domain" description="RING-CH-type" evidence="6">
    <location>
        <begin position="8"/>
        <end position="76"/>
    </location>
</feature>
<evidence type="ECO:0000256" key="2">
    <source>
        <dbReference type="ARBA" id="ARBA00022771"/>
    </source>
</evidence>
<evidence type="ECO:0000256" key="4">
    <source>
        <dbReference type="SAM" id="MobiDB-lite"/>
    </source>
</evidence>
<dbReference type="Proteomes" id="UP000629468">
    <property type="component" value="Unassembled WGS sequence"/>
</dbReference>
<keyword evidence="5" id="KW-0472">Membrane</keyword>
<keyword evidence="5" id="KW-1133">Transmembrane helix</keyword>
<dbReference type="PANTHER" id="PTHR46347:SF1">
    <property type="entry name" value="RING_FYVE_PHD ZINC FINGER SUPERFAMILY PROTEIN"/>
    <property type="match status" value="1"/>
</dbReference>
<comment type="caution">
    <text evidence="7">The sequence shown here is derived from an EMBL/GenBank/DDBJ whole genome shotgun (WGS) entry which is preliminary data.</text>
</comment>
<dbReference type="CDD" id="cd16495">
    <property type="entry name" value="RING_CH-C4HC3_MARCH"/>
    <property type="match status" value="1"/>
</dbReference>
<dbReference type="InterPro" id="IPR011016">
    <property type="entry name" value="Znf_RING-CH"/>
</dbReference>
<dbReference type="PROSITE" id="PS51292">
    <property type="entry name" value="ZF_RING_CH"/>
    <property type="match status" value="1"/>
</dbReference>
<dbReference type="GO" id="GO:0008270">
    <property type="term" value="F:zinc ion binding"/>
    <property type="evidence" value="ECO:0007669"/>
    <property type="project" value="UniProtKB-KW"/>
</dbReference>
<evidence type="ECO:0000256" key="3">
    <source>
        <dbReference type="ARBA" id="ARBA00022833"/>
    </source>
</evidence>
<protein>
    <recommendedName>
        <fullName evidence="6">RING-CH-type domain-containing protein</fullName>
    </recommendedName>
</protein>